<keyword evidence="3 6" id="KW-1133">Transmembrane helix</keyword>
<accession>A0A3N4I675</accession>
<evidence type="ECO:0000256" key="4">
    <source>
        <dbReference type="ARBA" id="ARBA00023136"/>
    </source>
</evidence>
<feature type="region of interest" description="Disordered" evidence="5">
    <location>
        <begin position="180"/>
        <end position="206"/>
    </location>
</feature>
<dbReference type="EMBL" id="ML119678">
    <property type="protein sequence ID" value="RPA81595.1"/>
    <property type="molecule type" value="Genomic_DNA"/>
</dbReference>
<proteinExistence type="predicted"/>
<evidence type="ECO:0000313" key="8">
    <source>
        <dbReference type="Proteomes" id="UP000275078"/>
    </source>
</evidence>
<dbReference type="PANTHER" id="PTHR31794">
    <property type="entry name" value="AUXIN EFFLUX TRANSPORTER FAMILY PROTEIN (EUROFUNG)"/>
    <property type="match status" value="1"/>
</dbReference>
<dbReference type="GO" id="GO:0005783">
    <property type="term" value="C:endoplasmic reticulum"/>
    <property type="evidence" value="ECO:0007669"/>
    <property type="project" value="TreeGrafter"/>
</dbReference>
<keyword evidence="2 6" id="KW-0812">Transmembrane</keyword>
<dbReference type="GO" id="GO:0016020">
    <property type="term" value="C:membrane"/>
    <property type="evidence" value="ECO:0007669"/>
    <property type="project" value="UniProtKB-SubCell"/>
</dbReference>
<dbReference type="PANTHER" id="PTHR31794:SF4">
    <property type="entry name" value="AUXIN EFFLUX TRANSPORTER FAMILY PROTEIN (EUROFUNG)"/>
    <property type="match status" value="1"/>
</dbReference>
<feature type="compositionally biased region" description="Acidic residues" evidence="5">
    <location>
        <begin position="182"/>
        <end position="200"/>
    </location>
</feature>
<dbReference type="Pfam" id="PF03547">
    <property type="entry name" value="Mem_trans"/>
    <property type="match status" value="1"/>
</dbReference>
<evidence type="ECO:0000256" key="5">
    <source>
        <dbReference type="SAM" id="MobiDB-lite"/>
    </source>
</evidence>
<gene>
    <name evidence="7" type="ORF">BJ508DRAFT_414665</name>
</gene>
<feature type="transmembrane region" description="Helical" evidence="6">
    <location>
        <begin position="242"/>
        <end position="262"/>
    </location>
</feature>
<name>A0A3N4I675_ASCIM</name>
<organism evidence="7 8">
    <name type="scientific">Ascobolus immersus RN42</name>
    <dbReference type="NCBI Taxonomy" id="1160509"/>
    <lineage>
        <taxon>Eukaryota</taxon>
        <taxon>Fungi</taxon>
        <taxon>Dikarya</taxon>
        <taxon>Ascomycota</taxon>
        <taxon>Pezizomycotina</taxon>
        <taxon>Pezizomycetes</taxon>
        <taxon>Pezizales</taxon>
        <taxon>Ascobolaceae</taxon>
        <taxon>Ascobolus</taxon>
    </lineage>
</organism>
<feature type="transmembrane region" description="Helical" evidence="6">
    <location>
        <begin position="372"/>
        <end position="396"/>
    </location>
</feature>
<dbReference type="AlphaFoldDB" id="A0A3N4I675"/>
<reference evidence="7 8" key="1">
    <citation type="journal article" date="2018" name="Nat. Ecol. Evol.">
        <title>Pezizomycetes genomes reveal the molecular basis of ectomycorrhizal truffle lifestyle.</title>
        <authorList>
            <person name="Murat C."/>
            <person name="Payen T."/>
            <person name="Noel B."/>
            <person name="Kuo A."/>
            <person name="Morin E."/>
            <person name="Chen J."/>
            <person name="Kohler A."/>
            <person name="Krizsan K."/>
            <person name="Balestrini R."/>
            <person name="Da Silva C."/>
            <person name="Montanini B."/>
            <person name="Hainaut M."/>
            <person name="Levati E."/>
            <person name="Barry K.W."/>
            <person name="Belfiori B."/>
            <person name="Cichocki N."/>
            <person name="Clum A."/>
            <person name="Dockter R.B."/>
            <person name="Fauchery L."/>
            <person name="Guy J."/>
            <person name="Iotti M."/>
            <person name="Le Tacon F."/>
            <person name="Lindquist E.A."/>
            <person name="Lipzen A."/>
            <person name="Malagnac F."/>
            <person name="Mello A."/>
            <person name="Molinier V."/>
            <person name="Miyauchi S."/>
            <person name="Poulain J."/>
            <person name="Riccioni C."/>
            <person name="Rubini A."/>
            <person name="Sitrit Y."/>
            <person name="Splivallo R."/>
            <person name="Traeger S."/>
            <person name="Wang M."/>
            <person name="Zifcakova L."/>
            <person name="Wipf D."/>
            <person name="Zambonelli A."/>
            <person name="Paolocci F."/>
            <person name="Nowrousian M."/>
            <person name="Ottonello S."/>
            <person name="Baldrian P."/>
            <person name="Spatafora J.W."/>
            <person name="Henrissat B."/>
            <person name="Nagy L.G."/>
            <person name="Aury J.M."/>
            <person name="Wincker P."/>
            <person name="Grigoriev I.V."/>
            <person name="Bonfante P."/>
            <person name="Martin F.M."/>
        </authorList>
    </citation>
    <scope>NUCLEOTIDE SEQUENCE [LARGE SCALE GENOMIC DNA]</scope>
    <source>
        <strain evidence="7 8">RN42</strain>
    </source>
</reference>
<dbReference type="OrthoDB" id="191139at2759"/>
<keyword evidence="8" id="KW-1185">Reference proteome</keyword>
<dbReference type="InterPro" id="IPR004776">
    <property type="entry name" value="Mem_transp_PIN-like"/>
</dbReference>
<dbReference type="GO" id="GO:0055085">
    <property type="term" value="P:transmembrane transport"/>
    <property type="evidence" value="ECO:0007669"/>
    <property type="project" value="InterPro"/>
</dbReference>
<evidence type="ECO:0000256" key="1">
    <source>
        <dbReference type="ARBA" id="ARBA00004141"/>
    </source>
</evidence>
<dbReference type="Proteomes" id="UP000275078">
    <property type="component" value="Unassembled WGS sequence"/>
</dbReference>
<evidence type="ECO:0000256" key="3">
    <source>
        <dbReference type="ARBA" id="ARBA00022989"/>
    </source>
</evidence>
<evidence type="ECO:0008006" key="9">
    <source>
        <dbReference type="Google" id="ProtNLM"/>
    </source>
</evidence>
<feature type="transmembrane region" description="Helical" evidence="6">
    <location>
        <begin position="83"/>
        <end position="101"/>
    </location>
</feature>
<keyword evidence="4 6" id="KW-0472">Membrane</keyword>
<feature type="transmembrane region" description="Helical" evidence="6">
    <location>
        <begin position="12"/>
        <end position="37"/>
    </location>
</feature>
<sequence length="444" mass="47667">MASTLGASIWKSLLTTSIGAFSASLSILLTLSFGVFASQTNLLSESSAEDISHLCSKLFLPALLIVNVGEHIEAARWREYLPIFIWGLTYTFLSCLLGMGLTKLFKLPRWAAPAVAFNNTTSLPLLLTKALGSTGILRSILAPGQGMEASIERAKSYFLVNSMVSNSLTFSLGPKLIGSSDYTDDSDSDSDDEESGDPDENTSLLPERVNEAAYQTKTALQNALSSANAALPVPLQKMNNTLFTLINPTLLGSFLALFIGLIPPISHAFFAETFDGGFLSAWLTASLRNVGELFTVMQMFVSGSDLSASLKTKQKSVRLNKKAFAIVFIIRFILWPLIAIGLVYVFATKTDFLPKTLATSAEGAVRDEFGMLLFSLMLMPGGPPAISLSTMVMVSTSGKEGRKEGLRVARMLAGMYVLSPLVAVSVVGALKASERAVAVREGRI</sequence>
<dbReference type="STRING" id="1160509.A0A3N4I675"/>
<feature type="transmembrane region" description="Helical" evidence="6">
    <location>
        <begin position="408"/>
        <end position="430"/>
    </location>
</feature>
<evidence type="ECO:0000256" key="6">
    <source>
        <dbReference type="SAM" id="Phobius"/>
    </source>
</evidence>
<protein>
    <recommendedName>
        <fullName evidence="9">Auxin efflux carrier</fullName>
    </recommendedName>
</protein>
<feature type="transmembrane region" description="Helical" evidence="6">
    <location>
        <begin position="323"/>
        <end position="347"/>
    </location>
</feature>
<evidence type="ECO:0000256" key="2">
    <source>
        <dbReference type="ARBA" id="ARBA00022692"/>
    </source>
</evidence>
<evidence type="ECO:0000313" key="7">
    <source>
        <dbReference type="EMBL" id="RPA81595.1"/>
    </source>
</evidence>
<comment type="subcellular location">
    <subcellularLocation>
        <location evidence="1">Membrane</location>
        <topology evidence="1">Multi-pass membrane protein</topology>
    </subcellularLocation>
</comment>